<feature type="region of interest" description="Disordered" evidence="1">
    <location>
        <begin position="275"/>
        <end position="488"/>
    </location>
</feature>
<dbReference type="EMBL" id="CAUWAG010000010">
    <property type="protein sequence ID" value="CAJ2507550.1"/>
    <property type="molecule type" value="Genomic_DNA"/>
</dbReference>
<protein>
    <submittedName>
        <fullName evidence="2">Uu.00g087360.m01.CDS01</fullName>
    </submittedName>
</protein>
<keyword evidence="3" id="KW-1185">Reference proteome</keyword>
<feature type="compositionally biased region" description="Basic and acidic residues" evidence="1">
    <location>
        <begin position="477"/>
        <end position="488"/>
    </location>
</feature>
<feature type="compositionally biased region" description="Basic and acidic residues" evidence="1">
    <location>
        <begin position="275"/>
        <end position="300"/>
    </location>
</feature>
<evidence type="ECO:0000256" key="1">
    <source>
        <dbReference type="SAM" id="MobiDB-lite"/>
    </source>
</evidence>
<reference evidence="2" key="1">
    <citation type="submission" date="2023-10" db="EMBL/GenBank/DDBJ databases">
        <authorList>
            <person name="Hackl T."/>
        </authorList>
    </citation>
    <scope>NUCLEOTIDE SEQUENCE</scope>
</reference>
<organism evidence="2 3">
    <name type="scientific">Anthostomella pinea</name>
    <dbReference type="NCBI Taxonomy" id="933095"/>
    <lineage>
        <taxon>Eukaryota</taxon>
        <taxon>Fungi</taxon>
        <taxon>Dikarya</taxon>
        <taxon>Ascomycota</taxon>
        <taxon>Pezizomycotina</taxon>
        <taxon>Sordariomycetes</taxon>
        <taxon>Xylariomycetidae</taxon>
        <taxon>Xylariales</taxon>
        <taxon>Xylariaceae</taxon>
        <taxon>Anthostomella</taxon>
    </lineage>
</organism>
<gene>
    <name evidence="2" type="ORF">KHLLAP_LOCUS8018</name>
</gene>
<evidence type="ECO:0000313" key="2">
    <source>
        <dbReference type="EMBL" id="CAJ2507550.1"/>
    </source>
</evidence>
<feature type="compositionally biased region" description="Basic and acidic residues" evidence="1">
    <location>
        <begin position="308"/>
        <end position="336"/>
    </location>
</feature>
<name>A0AAI8VMB7_9PEZI</name>
<feature type="compositionally biased region" description="Acidic residues" evidence="1">
    <location>
        <begin position="454"/>
        <end position="476"/>
    </location>
</feature>
<proteinExistence type="predicted"/>
<dbReference type="InterPro" id="IPR029058">
    <property type="entry name" value="AB_hydrolase_fold"/>
</dbReference>
<feature type="compositionally biased region" description="Low complexity" evidence="1">
    <location>
        <begin position="434"/>
        <end position="443"/>
    </location>
</feature>
<dbReference type="AlphaFoldDB" id="A0AAI8VMB7"/>
<evidence type="ECO:0000313" key="3">
    <source>
        <dbReference type="Proteomes" id="UP001295740"/>
    </source>
</evidence>
<comment type="caution">
    <text evidence="2">The sequence shown here is derived from an EMBL/GenBank/DDBJ whole genome shotgun (WGS) entry which is preliminary data.</text>
</comment>
<sequence>MSQVIRKPLVVEPTTNHKFTVIFLHKFADDISDEDFNAKVLAQKLTKNHKTLREQLPTVRWVFPHTKQHEASLATSSPWTGLSPDDMAQLGLDATSKIPYITQIILQEAQRVGGLKKVILGGQGETAIAAHDAMGCFPEPEATTTNLSDGPLAKQQQFTEQILHTPCPVGGISDLRMAGFLGMHGTDGKVTRDASNYHLACRGMFSQRKVVNTAIIKNTPHEFIRGGYKTQTVTWDGVRIDQFAEFLVEVGVARKMIFSGAGSMRKANAEVLMPKERSDAMKPSNTDDKENVMSEQQKHVEKVKRQKQRDEEARKIALARIEQDRKDRQHKKEMSRMNRGLPPQPPLPISEEQRELPSPGEQLVDRTPRRLTDIQKDYAEGVKRQKVEDEKVKQRILDQIEYDKLERQRRNERERIARQNALQEGQLDGVNSQVDSPSAVAPAAPDPDSHGGYDEDEDEDEDEEDEYMDDGAGDGEYDSRAEVEKRKLRREMREKPWLRWASQTLGGSEEAKPQIRGQMTEAQMKALGLSE</sequence>
<feature type="compositionally biased region" description="Basic and acidic residues" evidence="1">
    <location>
        <begin position="363"/>
        <end position="417"/>
    </location>
</feature>
<dbReference type="Gene3D" id="3.40.50.1820">
    <property type="entry name" value="alpha/beta hydrolase"/>
    <property type="match status" value="1"/>
</dbReference>
<accession>A0AAI8VMB7</accession>
<dbReference type="Proteomes" id="UP001295740">
    <property type="component" value="Unassembled WGS sequence"/>
</dbReference>